<evidence type="ECO:0000313" key="3">
    <source>
        <dbReference type="Proteomes" id="UP000070444"/>
    </source>
</evidence>
<reference evidence="2 3" key="1">
    <citation type="journal article" date="2015" name="Genome Biol. Evol.">
        <title>Phylogenomic analyses indicate that early fungi evolved digesting cell walls of algal ancestors of land plants.</title>
        <authorList>
            <person name="Chang Y."/>
            <person name="Wang S."/>
            <person name="Sekimoto S."/>
            <person name="Aerts A.L."/>
            <person name="Choi C."/>
            <person name="Clum A."/>
            <person name="LaButti K.M."/>
            <person name="Lindquist E.A."/>
            <person name="Yee Ngan C."/>
            <person name="Ohm R.A."/>
            <person name="Salamov A.A."/>
            <person name="Grigoriev I.V."/>
            <person name="Spatafora J.W."/>
            <person name="Berbee M.L."/>
        </authorList>
    </citation>
    <scope>NUCLEOTIDE SEQUENCE [LARGE SCALE GENOMIC DNA]</scope>
    <source>
        <strain evidence="2 3">NRRL 28638</strain>
    </source>
</reference>
<keyword evidence="1" id="KW-0472">Membrane</keyword>
<keyword evidence="3" id="KW-1185">Reference proteome</keyword>
<keyword evidence="1" id="KW-0812">Transmembrane</keyword>
<evidence type="ECO:0000313" key="2">
    <source>
        <dbReference type="EMBL" id="KXN73420.1"/>
    </source>
</evidence>
<gene>
    <name evidence="2" type="ORF">CONCODRAFT_15550</name>
</gene>
<dbReference type="Proteomes" id="UP000070444">
    <property type="component" value="Unassembled WGS sequence"/>
</dbReference>
<accession>A0A137PEJ9</accession>
<organism evidence="2 3">
    <name type="scientific">Conidiobolus coronatus (strain ATCC 28846 / CBS 209.66 / NRRL 28638)</name>
    <name type="common">Delacroixia coronata</name>
    <dbReference type="NCBI Taxonomy" id="796925"/>
    <lineage>
        <taxon>Eukaryota</taxon>
        <taxon>Fungi</taxon>
        <taxon>Fungi incertae sedis</taxon>
        <taxon>Zoopagomycota</taxon>
        <taxon>Entomophthoromycotina</taxon>
        <taxon>Entomophthoromycetes</taxon>
        <taxon>Entomophthorales</taxon>
        <taxon>Ancylistaceae</taxon>
        <taxon>Conidiobolus</taxon>
    </lineage>
</organism>
<evidence type="ECO:0000256" key="1">
    <source>
        <dbReference type="SAM" id="Phobius"/>
    </source>
</evidence>
<dbReference type="EMBL" id="KQ964437">
    <property type="protein sequence ID" value="KXN73420.1"/>
    <property type="molecule type" value="Genomic_DNA"/>
</dbReference>
<sequence>MSSIFNITLIIIALSLIIIFSCVFYLRYLQVNRALIKVGCVEISRELSMRRVVYTQSTITLPNYSLACQSPPVYLNESYTTSEGIPVATEVSRNSGIISDLSPRYEP</sequence>
<proteinExistence type="predicted"/>
<dbReference type="AlphaFoldDB" id="A0A137PEJ9"/>
<protein>
    <submittedName>
        <fullName evidence="2">Uncharacterized protein</fullName>
    </submittedName>
</protein>
<feature type="transmembrane region" description="Helical" evidence="1">
    <location>
        <begin position="6"/>
        <end position="26"/>
    </location>
</feature>
<keyword evidence="1" id="KW-1133">Transmembrane helix</keyword>
<name>A0A137PEJ9_CONC2</name>